<dbReference type="PANTHER" id="PTHR23530:SF1">
    <property type="entry name" value="PERMEASE, MAJOR FACILITATOR SUPERFAMILY-RELATED"/>
    <property type="match status" value="1"/>
</dbReference>
<feature type="transmembrane region" description="Helical" evidence="1">
    <location>
        <begin position="82"/>
        <end position="106"/>
    </location>
</feature>
<dbReference type="InterPro" id="IPR036259">
    <property type="entry name" value="MFS_trans_sf"/>
</dbReference>
<feature type="transmembrane region" description="Helical" evidence="1">
    <location>
        <begin position="223"/>
        <end position="242"/>
    </location>
</feature>
<dbReference type="AlphaFoldDB" id="A0A6J4IU36"/>
<accession>A0A6J4IU36</accession>
<dbReference type="GO" id="GO:0022857">
    <property type="term" value="F:transmembrane transporter activity"/>
    <property type="evidence" value="ECO:0007669"/>
    <property type="project" value="InterPro"/>
</dbReference>
<gene>
    <name evidence="2" type="ORF">AVDCRST_MAG50-2949</name>
</gene>
<feature type="transmembrane region" description="Helical" evidence="1">
    <location>
        <begin position="29"/>
        <end position="48"/>
    </location>
</feature>
<organism evidence="2">
    <name type="scientific">uncultured Acidimicrobiales bacterium</name>
    <dbReference type="NCBI Taxonomy" id="310071"/>
    <lineage>
        <taxon>Bacteria</taxon>
        <taxon>Bacillati</taxon>
        <taxon>Actinomycetota</taxon>
        <taxon>Acidimicrobiia</taxon>
        <taxon>Acidimicrobiales</taxon>
        <taxon>environmental samples</taxon>
    </lineage>
</organism>
<evidence type="ECO:0000256" key="1">
    <source>
        <dbReference type="SAM" id="Phobius"/>
    </source>
</evidence>
<keyword evidence="1" id="KW-0812">Transmembrane</keyword>
<name>A0A6J4IU36_9ACTN</name>
<dbReference type="Pfam" id="PF07690">
    <property type="entry name" value="MFS_1"/>
    <property type="match status" value="1"/>
</dbReference>
<dbReference type="SUPFAM" id="SSF103473">
    <property type="entry name" value="MFS general substrate transporter"/>
    <property type="match status" value="1"/>
</dbReference>
<dbReference type="InterPro" id="IPR011701">
    <property type="entry name" value="MFS"/>
</dbReference>
<proteinExistence type="predicted"/>
<feature type="transmembrane region" description="Helical" evidence="1">
    <location>
        <begin position="173"/>
        <end position="190"/>
    </location>
</feature>
<dbReference type="CDD" id="cd06174">
    <property type="entry name" value="MFS"/>
    <property type="match status" value="1"/>
</dbReference>
<feature type="transmembrane region" description="Helical" evidence="1">
    <location>
        <begin position="295"/>
        <end position="314"/>
    </location>
</feature>
<evidence type="ECO:0008006" key="3">
    <source>
        <dbReference type="Google" id="ProtNLM"/>
    </source>
</evidence>
<feature type="transmembrane region" description="Helical" evidence="1">
    <location>
        <begin position="262"/>
        <end position="283"/>
    </location>
</feature>
<feature type="transmembrane region" description="Helical" evidence="1">
    <location>
        <begin position="151"/>
        <end position="167"/>
    </location>
</feature>
<dbReference type="Gene3D" id="1.20.1250.20">
    <property type="entry name" value="MFS general substrate transporter like domains"/>
    <property type="match status" value="1"/>
</dbReference>
<sequence>MTPDARHSRRPPLPAVAVSFLRWAWMRAALARGWWLVTSVYLVVVADLTALELVLLGTFQGVTVVLAEVPAGVLADTVSRKWTLVAAHVVMGSGMALTGLVTAFPVLVLTQALWGLGWALSSGADVAWVTDELDRPDLINRVLAKRARREVVGAAAGIVGIGALAWAGDLATAVVVAGLAMVLLGLVEVARFPEHRFVATPSGRRQEAWVILRRGVALARGDHVVLIVLAATLLINGGGEAFGRLLQRRLLDLSFPVAPDPIVWFAALALSTLAVAAVVLRMVEARIDGTGVARRAYAGAALVGSVGLFLFAHAPDARTAVAGVLVVEGVALPVTRAVGVIWVNQRATSQVRATVHSFLSQAENLGEILLGVTLGVLAGAASITVALTGSVVLFAAAAAIAMRAVSRAGEPV</sequence>
<evidence type="ECO:0000313" key="2">
    <source>
        <dbReference type="EMBL" id="CAA9260065.1"/>
    </source>
</evidence>
<feature type="transmembrane region" description="Helical" evidence="1">
    <location>
        <begin position="368"/>
        <end position="401"/>
    </location>
</feature>
<keyword evidence="1" id="KW-1133">Transmembrane helix</keyword>
<dbReference type="EMBL" id="CADCTF010000127">
    <property type="protein sequence ID" value="CAA9260065.1"/>
    <property type="molecule type" value="Genomic_DNA"/>
</dbReference>
<reference evidence="2" key="1">
    <citation type="submission" date="2020-02" db="EMBL/GenBank/DDBJ databases">
        <authorList>
            <person name="Meier V. D."/>
        </authorList>
    </citation>
    <scope>NUCLEOTIDE SEQUENCE</scope>
    <source>
        <strain evidence="2">AVDCRST_MAG50</strain>
    </source>
</reference>
<keyword evidence="1" id="KW-0472">Membrane</keyword>
<dbReference type="PANTHER" id="PTHR23530">
    <property type="entry name" value="TRANSPORT PROTEIN-RELATED"/>
    <property type="match status" value="1"/>
</dbReference>
<dbReference type="InterPro" id="IPR053160">
    <property type="entry name" value="MFS_DHA3_Transporter"/>
</dbReference>
<protein>
    <recommendedName>
        <fullName evidence="3">Major facilitator superfamily (MFS) profile domain-containing protein</fullName>
    </recommendedName>
</protein>